<protein>
    <submittedName>
        <fullName evidence="2">Uncharacterized protein</fullName>
    </submittedName>
</protein>
<dbReference type="EMBL" id="LBVO01000019">
    <property type="protein sequence ID" value="KKQ89777.1"/>
    <property type="molecule type" value="Genomic_DNA"/>
</dbReference>
<dbReference type="Proteomes" id="UP000033934">
    <property type="component" value="Unassembled WGS sequence"/>
</dbReference>
<comment type="caution">
    <text evidence="2">The sequence shown here is derived from an EMBL/GenBank/DDBJ whole genome shotgun (WGS) entry which is preliminary data.</text>
</comment>
<name>A0A0G0LFD3_9BACT</name>
<evidence type="ECO:0000313" key="3">
    <source>
        <dbReference type="Proteomes" id="UP000033934"/>
    </source>
</evidence>
<organism evidence="2 3">
    <name type="scientific">Berkelbacteria bacterium GW2011_GWA2_38_9</name>
    <dbReference type="NCBI Taxonomy" id="1618334"/>
    <lineage>
        <taxon>Bacteria</taxon>
        <taxon>Candidatus Berkelbacteria</taxon>
    </lineage>
</organism>
<feature type="compositionally biased region" description="Basic and acidic residues" evidence="1">
    <location>
        <begin position="74"/>
        <end position="92"/>
    </location>
</feature>
<feature type="compositionally biased region" description="Acidic residues" evidence="1">
    <location>
        <begin position="34"/>
        <end position="48"/>
    </location>
</feature>
<evidence type="ECO:0000256" key="1">
    <source>
        <dbReference type="SAM" id="MobiDB-lite"/>
    </source>
</evidence>
<proteinExistence type="predicted"/>
<feature type="region of interest" description="Disordered" evidence="1">
    <location>
        <begin position="28"/>
        <end position="92"/>
    </location>
</feature>
<dbReference type="AlphaFoldDB" id="A0A0G0LFD3"/>
<reference evidence="2 3" key="1">
    <citation type="journal article" date="2015" name="Nature">
        <title>rRNA introns, odd ribosomes, and small enigmatic genomes across a large radiation of phyla.</title>
        <authorList>
            <person name="Brown C.T."/>
            <person name="Hug L.A."/>
            <person name="Thomas B.C."/>
            <person name="Sharon I."/>
            <person name="Castelle C.J."/>
            <person name="Singh A."/>
            <person name="Wilkins M.J."/>
            <person name="Williams K.H."/>
            <person name="Banfield J.F."/>
        </authorList>
    </citation>
    <scope>NUCLEOTIDE SEQUENCE [LARGE SCALE GENOMIC DNA]</scope>
</reference>
<gene>
    <name evidence="2" type="ORF">UT11_C0019G0002</name>
</gene>
<accession>A0A0G0LFD3</accession>
<evidence type="ECO:0000313" key="2">
    <source>
        <dbReference type="EMBL" id="KKQ89777.1"/>
    </source>
</evidence>
<sequence>MKKKFYLLLIFLTLFTFLIFQPTNILAERNSNDTENEVEDESEPDSDSINDNNLENEVKSENEVEDSANLLDDSSDKSGDSGDEDKTQTESEKDLFRSITLYFKINSLFNRLLPRNPVPPVKRTVGEDEFISVLL</sequence>